<feature type="region of interest" description="Disordered" evidence="1">
    <location>
        <begin position="406"/>
        <end position="552"/>
    </location>
</feature>
<feature type="compositionally biased region" description="Low complexity" evidence="1">
    <location>
        <begin position="85"/>
        <end position="96"/>
    </location>
</feature>
<feature type="compositionally biased region" description="Low complexity" evidence="1">
    <location>
        <begin position="492"/>
        <end position="511"/>
    </location>
</feature>
<feature type="compositionally biased region" description="Low complexity" evidence="1">
    <location>
        <begin position="39"/>
        <end position="53"/>
    </location>
</feature>
<evidence type="ECO:0000256" key="1">
    <source>
        <dbReference type="SAM" id="MobiDB-lite"/>
    </source>
</evidence>
<evidence type="ECO:0000313" key="2">
    <source>
        <dbReference type="EMBL" id="KAF9577477.1"/>
    </source>
</evidence>
<reference evidence="2" key="1">
    <citation type="journal article" date="2020" name="Fungal Divers.">
        <title>Resolving the Mortierellaceae phylogeny through synthesis of multi-gene phylogenetics and phylogenomics.</title>
        <authorList>
            <person name="Vandepol N."/>
            <person name="Liber J."/>
            <person name="Desiro A."/>
            <person name="Na H."/>
            <person name="Kennedy M."/>
            <person name="Barry K."/>
            <person name="Grigoriev I.V."/>
            <person name="Miller A.N."/>
            <person name="O'Donnell K."/>
            <person name="Stajich J.E."/>
            <person name="Bonito G."/>
        </authorList>
    </citation>
    <scope>NUCLEOTIDE SEQUENCE</scope>
    <source>
        <strain evidence="2">KOD1015</strain>
    </source>
</reference>
<sequence length="605" mass="66207">MKATLTATPPRSASTSTAATPSAPPGARAGNSSGPVPGSTASTAVSSATTPPQFYSPPPSFTSSSSPPTDSPSRGFHGSHAPLHSSPGSYSPYSPYARHAPHGPPQGYFYQSQPRSTYSHPSDASPRSCTHTSWDNPEKLIQQHSGRPFNPSDSTPRSASLSTYDSYSNYSHNVPRSQDTASARPLLRTPPHAPHDPGYDAPSSISTNMPEYSYPDTSIQKSHPDMHSHQKHSHHPRDYMDHHHHAQQLLQQQHHRPQPPQSQQQQQQLQHRQHDHRTHSSAKDYSEQDRQPAGNFVLRRAGERPMHIADHQRIPPRIHTQWSTDECPPLLQSATSLQSSQSRQNSDNRMLSPSTPGSFQIPPASILRTSSRDKFPMTESPLDFEETNGHGYNGYFFSQRGHHIGDGPTKLGRLHGHGHEYGNHGDRHEDEEEDDDEEGDDGHLGAAKKRRVQSFGSPQSIPSSNATRESVAGLEQSPGEGQDRGDDEDEGGLQSPISSSSSRKQSTTGSIQSEDRLSGPRHHSRTKVASLSSLKRLPRAPSQGDSADQPDYVLVAQEENGLPQSGLRYYAKQVSDRVEAKGTTNYNDLVNELSGSTSNEIPGQE</sequence>
<feature type="compositionally biased region" description="Basic and acidic residues" evidence="1">
    <location>
        <begin position="281"/>
        <end position="290"/>
    </location>
</feature>
<feature type="compositionally biased region" description="Acidic residues" evidence="1">
    <location>
        <begin position="429"/>
        <end position="440"/>
    </location>
</feature>
<accession>A0A9P6FL69</accession>
<feature type="compositionally biased region" description="Low complexity" evidence="1">
    <location>
        <begin position="261"/>
        <end position="270"/>
    </location>
</feature>
<name>A0A9P6FL69_9FUNG</name>
<feature type="compositionally biased region" description="Low complexity" evidence="1">
    <location>
        <begin position="61"/>
        <end position="73"/>
    </location>
</feature>
<feature type="region of interest" description="Disordered" evidence="1">
    <location>
        <begin position="333"/>
        <end position="386"/>
    </location>
</feature>
<feature type="compositionally biased region" description="Low complexity" evidence="1">
    <location>
        <begin position="1"/>
        <end position="30"/>
    </location>
</feature>
<dbReference type="EMBL" id="JAABOA010004778">
    <property type="protein sequence ID" value="KAF9577477.1"/>
    <property type="molecule type" value="Genomic_DNA"/>
</dbReference>
<dbReference type="AlphaFoldDB" id="A0A9P6FL69"/>
<organism evidence="2 3">
    <name type="scientific">Lunasporangiospora selenospora</name>
    <dbReference type="NCBI Taxonomy" id="979761"/>
    <lineage>
        <taxon>Eukaryota</taxon>
        <taxon>Fungi</taxon>
        <taxon>Fungi incertae sedis</taxon>
        <taxon>Mucoromycota</taxon>
        <taxon>Mortierellomycotina</taxon>
        <taxon>Mortierellomycetes</taxon>
        <taxon>Mortierellales</taxon>
        <taxon>Mortierellaceae</taxon>
        <taxon>Lunasporangiospora</taxon>
    </lineage>
</organism>
<protein>
    <submittedName>
        <fullName evidence="2">Uncharacterized protein</fullName>
    </submittedName>
</protein>
<feature type="compositionally biased region" description="Polar residues" evidence="1">
    <location>
        <begin position="203"/>
        <end position="221"/>
    </location>
</feature>
<feature type="compositionally biased region" description="Polar residues" evidence="1">
    <location>
        <begin position="151"/>
        <end position="181"/>
    </location>
</feature>
<dbReference type="Proteomes" id="UP000780801">
    <property type="component" value="Unassembled WGS sequence"/>
</dbReference>
<feature type="compositionally biased region" description="Polar residues" evidence="1">
    <location>
        <begin position="454"/>
        <end position="468"/>
    </location>
</feature>
<evidence type="ECO:0000313" key="3">
    <source>
        <dbReference type="Proteomes" id="UP000780801"/>
    </source>
</evidence>
<feature type="region of interest" description="Disordered" evidence="1">
    <location>
        <begin position="1"/>
        <end position="293"/>
    </location>
</feature>
<feature type="compositionally biased region" description="Basic residues" evidence="1">
    <location>
        <begin position="271"/>
        <end position="280"/>
    </location>
</feature>
<comment type="caution">
    <text evidence="2">The sequence shown here is derived from an EMBL/GenBank/DDBJ whole genome shotgun (WGS) entry which is preliminary data.</text>
</comment>
<feature type="compositionally biased region" description="Low complexity" evidence="1">
    <location>
        <begin position="333"/>
        <end position="345"/>
    </location>
</feature>
<feature type="non-terminal residue" evidence="2">
    <location>
        <position position="1"/>
    </location>
</feature>
<proteinExistence type="predicted"/>
<feature type="compositionally biased region" description="Polar residues" evidence="1">
    <location>
        <begin position="109"/>
        <end position="135"/>
    </location>
</feature>
<gene>
    <name evidence="2" type="ORF">BGW38_007283</name>
</gene>
<feature type="compositionally biased region" description="Polar residues" evidence="1">
    <location>
        <begin position="347"/>
        <end position="358"/>
    </location>
</feature>
<keyword evidence="3" id="KW-1185">Reference proteome</keyword>
<feature type="compositionally biased region" description="Basic and acidic residues" evidence="1">
    <location>
        <begin position="417"/>
        <end position="428"/>
    </location>
</feature>